<reference evidence="3" key="2">
    <citation type="submission" date="2016-02" db="EMBL/GenBank/DDBJ databases">
        <authorList>
            <person name="Wen L."/>
            <person name="He K."/>
            <person name="Yang H."/>
        </authorList>
    </citation>
    <scope>NUCLEOTIDE SEQUENCE [LARGE SCALE GENOMIC DNA]</scope>
    <source>
        <strain evidence="3">JCM 15929</strain>
    </source>
</reference>
<dbReference type="AlphaFoldDB" id="A0A137ZZ61"/>
<comment type="caution">
    <text evidence="2">The sequence shown here is derived from an EMBL/GenBank/DDBJ whole genome shotgun (WGS) entry which is preliminary data.</text>
</comment>
<name>A0A137ZZ61_9ACTN</name>
<dbReference type="STRING" id="239498.AXK60_16520"/>
<dbReference type="EMBL" id="LSRF01000058">
    <property type="protein sequence ID" value="KXP03429.1"/>
    <property type="molecule type" value="Genomic_DNA"/>
</dbReference>
<evidence type="ECO:0000313" key="3">
    <source>
        <dbReference type="Proteomes" id="UP000070258"/>
    </source>
</evidence>
<dbReference type="EMBL" id="LSRE01000014">
    <property type="protein sequence ID" value="KXO97956.1"/>
    <property type="molecule type" value="Genomic_DNA"/>
</dbReference>
<evidence type="ECO:0000313" key="1">
    <source>
        <dbReference type="EMBL" id="KXO97956.1"/>
    </source>
</evidence>
<evidence type="ECO:0000313" key="2">
    <source>
        <dbReference type="EMBL" id="KXP03429.1"/>
    </source>
</evidence>
<dbReference type="Proteomes" id="UP000070409">
    <property type="component" value="Unassembled WGS sequence"/>
</dbReference>
<protein>
    <recommendedName>
        <fullName evidence="5">Antitoxin Xre/MbcA/ParS-like toxin-binding domain-containing protein</fullName>
    </recommendedName>
</protein>
<dbReference type="Proteomes" id="UP000070258">
    <property type="component" value="Unassembled WGS sequence"/>
</dbReference>
<accession>A0A137ZZ61</accession>
<sequence length="160" mass="17044">MSFAGLLHRATGDVESYDGAVTVLQGLGVGRLAVQSAQRMLDAIVESPIPEAEWEPMAAILGDELALLVGVSPSSMARYRNGSRATPDVVAERLHVLTQIVADLAGSYNDYGIRRWFRRTRTALGGRAPSDILAGEWNADGPDVRAVRDLAEALIAGMGV</sequence>
<gene>
    <name evidence="2" type="ORF">AXK60_16520</name>
    <name evidence="1" type="ORF">AXK61_20525</name>
</gene>
<keyword evidence="4" id="KW-1185">Reference proteome</keyword>
<proteinExistence type="predicted"/>
<reference evidence="2" key="1">
    <citation type="submission" date="2016-02" db="EMBL/GenBank/DDBJ databases">
        <authorList>
            <person name="Teng J.L."/>
            <person name="Yang Y."/>
            <person name="Huang Y."/>
            <person name="Guo F."/>
            <person name="Wei W."/>
            <person name="Chen J.H."/>
            <person name="Wong S.Y."/>
            <person name="Lau S.K."/>
            <person name="Woo P.C."/>
        </authorList>
    </citation>
    <scope>NUCLEOTIDE SEQUENCE</scope>
    <source>
        <strain evidence="2">JCM 15929</strain>
    </source>
</reference>
<reference evidence="1 4" key="3">
    <citation type="submission" date="2016-02" db="EMBL/GenBank/DDBJ databases">
        <authorList>
            <person name="Teng J.L."/>
            <person name="Tang Y."/>
            <person name="Huang Y."/>
            <person name="Guo F."/>
            <person name="Wei W."/>
            <person name="Chen J.H."/>
            <person name="Wong S.Y."/>
            <person name="Lau S.K."/>
            <person name="Woo P.C."/>
        </authorList>
    </citation>
    <scope>NUCLEOTIDE SEQUENCE [LARGE SCALE GENOMIC DNA]</scope>
    <source>
        <strain evidence="1 4">JCM 13375</strain>
    </source>
</reference>
<evidence type="ECO:0000313" key="4">
    <source>
        <dbReference type="Proteomes" id="UP000070409"/>
    </source>
</evidence>
<evidence type="ECO:0008006" key="5">
    <source>
        <dbReference type="Google" id="ProtNLM"/>
    </source>
</evidence>
<organism evidence="2 3">
    <name type="scientific">Tsukamurella pseudospumae</name>
    <dbReference type="NCBI Taxonomy" id="239498"/>
    <lineage>
        <taxon>Bacteria</taxon>
        <taxon>Bacillati</taxon>
        <taxon>Actinomycetota</taxon>
        <taxon>Actinomycetes</taxon>
        <taxon>Mycobacteriales</taxon>
        <taxon>Tsukamurellaceae</taxon>
        <taxon>Tsukamurella</taxon>
    </lineage>
</organism>